<evidence type="ECO:0000313" key="2">
    <source>
        <dbReference type="EMBL" id="KAF5208321.1"/>
    </source>
</evidence>
<organism evidence="2 3">
    <name type="scientific">Thalictrum thalictroides</name>
    <name type="common">Rue-anemone</name>
    <name type="synonym">Anemone thalictroides</name>
    <dbReference type="NCBI Taxonomy" id="46969"/>
    <lineage>
        <taxon>Eukaryota</taxon>
        <taxon>Viridiplantae</taxon>
        <taxon>Streptophyta</taxon>
        <taxon>Embryophyta</taxon>
        <taxon>Tracheophyta</taxon>
        <taxon>Spermatophyta</taxon>
        <taxon>Magnoliopsida</taxon>
        <taxon>Ranunculales</taxon>
        <taxon>Ranunculaceae</taxon>
        <taxon>Thalictroideae</taxon>
        <taxon>Thalictrum</taxon>
    </lineage>
</organism>
<gene>
    <name evidence="2" type="ORF">FRX31_002092</name>
</gene>
<name>A0A7J6XEU2_THATH</name>
<reference evidence="2 3" key="1">
    <citation type="submission" date="2020-06" db="EMBL/GenBank/DDBJ databases">
        <title>Transcriptomic and genomic resources for Thalictrum thalictroides and T. hernandezii: Facilitating candidate gene discovery in an emerging model plant lineage.</title>
        <authorList>
            <person name="Arias T."/>
            <person name="Riano-Pachon D.M."/>
            <person name="Di Stilio V.S."/>
        </authorList>
    </citation>
    <scope>NUCLEOTIDE SEQUENCE [LARGE SCALE GENOMIC DNA]</scope>
    <source>
        <strain evidence="3">cv. WT478/WT964</strain>
        <tissue evidence="2">Leaves</tissue>
    </source>
</reference>
<dbReference type="EMBL" id="JABWDY010000155">
    <property type="protein sequence ID" value="KAF5208321.1"/>
    <property type="molecule type" value="Genomic_DNA"/>
</dbReference>
<feature type="region of interest" description="Disordered" evidence="1">
    <location>
        <begin position="47"/>
        <end position="68"/>
    </location>
</feature>
<proteinExistence type="predicted"/>
<protein>
    <submittedName>
        <fullName evidence="2">Uncharacterized protein</fullName>
    </submittedName>
</protein>
<keyword evidence="3" id="KW-1185">Reference proteome</keyword>
<dbReference type="OrthoDB" id="1711136at2759"/>
<evidence type="ECO:0000256" key="1">
    <source>
        <dbReference type="SAM" id="MobiDB-lite"/>
    </source>
</evidence>
<sequence length="68" mass="7848">MAIQAQYMSPVLRSKNNTNVFEEFYNGNLYYNNGGGQQQFLNGTMFSEPESELTNMSGSRKRNRDDQQ</sequence>
<accession>A0A7J6XEU2</accession>
<evidence type="ECO:0000313" key="3">
    <source>
        <dbReference type="Proteomes" id="UP000554482"/>
    </source>
</evidence>
<dbReference type="Proteomes" id="UP000554482">
    <property type="component" value="Unassembled WGS sequence"/>
</dbReference>
<comment type="caution">
    <text evidence="2">The sequence shown here is derived from an EMBL/GenBank/DDBJ whole genome shotgun (WGS) entry which is preliminary data.</text>
</comment>
<dbReference type="AlphaFoldDB" id="A0A7J6XEU2"/>